<accession>A0AAD5UZW5</accession>
<dbReference type="InterPro" id="IPR041078">
    <property type="entry name" value="Plavaka"/>
</dbReference>
<dbReference type="EMBL" id="JANAWD010000524">
    <property type="protein sequence ID" value="KAJ3478276.1"/>
    <property type="molecule type" value="Genomic_DNA"/>
</dbReference>
<dbReference type="Proteomes" id="UP001212997">
    <property type="component" value="Unassembled WGS sequence"/>
</dbReference>
<name>A0AAD5UZW5_9APHY</name>
<evidence type="ECO:0000256" key="1">
    <source>
        <dbReference type="SAM" id="MobiDB-lite"/>
    </source>
</evidence>
<proteinExistence type="predicted"/>
<reference evidence="2" key="1">
    <citation type="submission" date="2022-07" db="EMBL/GenBank/DDBJ databases">
        <title>Genome Sequence of Physisporinus lineatus.</title>
        <authorList>
            <person name="Buettner E."/>
        </authorList>
    </citation>
    <scope>NUCLEOTIDE SEQUENCE</scope>
    <source>
        <strain evidence="2">VT162</strain>
    </source>
</reference>
<evidence type="ECO:0000313" key="3">
    <source>
        <dbReference type="Proteomes" id="UP001212997"/>
    </source>
</evidence>
<sequence length="980" mass="110860">MPTTCPYCNCSFPSNGAVRQHQGKNLQCRQLRSAARERQFGEIRQRCGWDPQRSADAHTVPNSDTNIDAFFDDDAPLSSVLPESNPDDQDAQNPRIENIPEDEETGVWVQNFPEEKRAGASLRQAKTAFQLIRDEQVIQGAEIWGPFKDEDEWALVKWLVKNVGHNQADEFLKLRSISENVKPTFKNKTELYRAVDSLPGGVRWVREEVKLTGDLKDGEGRAMEETLELWYRDPVECIQELIGNPMFRDVIRYAPERVFQDRHGKVRQIDETWTADWWWRIQSLLPATATIAPVILSSDKTKLSQFRGDKSAWPVYLTIGNIAKDVRRKSSSHASILVGYLPVGSFDCFDEKTKSLARYQKFHSCMQAILKTLQGAGETGVEMVCADSNVRRVWPILAAYVADYPEQCLVACCMENRCPIGEISPTQRGSHEPCPRRDIQETLSLLQAHRAGTLTQELKDRFAALGLRAISNPFWEHLPHADIFQCFSPDLLHQLHKGVFKDHLVKWCSTIIGEDEIDARFQAMPTLSGLRYFKNGISGVSQWTGAEHKEMEKVFLALIAGGADDSVIKGARALIDFIYLASLQSHTTDTLEALRRSLDDFHAHKASFITFGGRSASHFNIPKFHMLEHYADLITSLGSADGFNTEWSERLHIDYAKDAYRASNKKDYVAQMARWLSRQEAVDRYANYVIWVRNGGLQPPAHLLHQQPQVSLPYNIADTPPLKNISASLIIQNHGATRFLPVLTKFLLQLGSPVIPHTFDRFHLYTQMVFFLPIITEASPSKSKNVLFTAPSNLTTARTSLIEANPRQTNFALVRTGEQNQYTDKTNLQGQSESPSVLLFNPLNSCTGLRVAHVRAVFTLPDHYQIQSTHPLAYIEWFTPLRSPDPITGFYTVSRSTRSNAPYAEIIEANRIVRNLHLSPKFGRSKDPAWTSTNVSDKCRTFYLNHHLDIHLFYSSGIYQSSPLTCWKRASKVTGLGAGK</sequence>
<feature type="region of interest" description="Disordered" evidence="1">
    <location>
        <begin position="52"/>
        <end position="94"/>
    </location>
</feature>
<dbReference type="AlphaFoldDB" id="A0AAD5UZW5"/>
<organism evidence="2 3">
    <name type="scientific">Meripilus lineatus</name>
    <dbReference type="NCBI Taxonomy" id="2056292"/>
    <lineage>
        <taxon>Eukaryota</taxon>
        <taxon>Fungi</taxon>
        <taxon>Dikarya</taxon>
        <taxon>Basidiomycota</taxon>
        <taxon>Agaricomycotina</taxon>
        <taxon>Agaricomycetes</taxon>
        <taxon>Polyporales</taxon>
        <taxon>Meripilaceae</taxon>
        <taxon>Meripilus</taxon>
    </lineage>
</organism>
<evidence type="ECO:0008006" key="4">
    <source>
        <dbReference type="Google" id="ProtNLM"/>
    </source>
</evidence>
<comment type="caution">
    <text evidence="2">The sequence shown here is derived from an EMBL/GenBank/DDBJ whole genome shotgun (WGS) entry which is preliminary data.</text>
</comment>
<keyword evidence="3" id="KW-1185">Reference proteome</keyword>
<evidence type="ECO:0000313" key="2">
    <source>
        <dbReference type="EMBL" id="KAJ3478276.1"/>
    </source>
</evidence>
<dbReference type="Pfam" id="PF18759">
    <property type="entry name" value="Plavaka"/>
    <property type="match status" value="1"/>
</dbReference>
<gene>
    <name evidence="2" type="ORF">NLI96_g9873</name>
</gene>
<protein>
    <recommendedName>
        <fullName evidence="4">C2H2-type domain-containing protein</fullName>
    </recommendedName>
</protein>